<dbReference type="EMBL" id="JJQZ01000023">
    <property type="protein sequence ID" value="KKH99082.1"/>
    <property type="molecule type" value="Genomic_DNA"/>
</dbReference>
<dbReference type="Proteomes" id="UP000034021">
    <property type="component" value="Unassembled WGS sequence"/>
</dbReference>
<evidence type="ECO:0000313" key="15">
    <source>
        <dbReference type="EMBL" id="KKH07891.1"/>
    </source>
</evidence>
<dbReference type="EMBL" id="JJPB01000099">
    <property type="protein sequence ID" value="KKG30251.1"/>
    <property type="molecule type" value="Genomic_DNA"/>
</dbReference>
<gene>
    <name evidence="2" type="ORF">DU31_19460</name>
    <name evidence="3" type="ORF">DU34_13500</name>
    <name evidence="5" type="ORF">DU35_16385</name>
    <name evidence="8" type="ORF">DU36_08515</name>
    <name evidence="18" type="ORF">DU37_13180</name>
    <name evidence="9" type="ORF">DU38_14515</name>
    <name evidence="6" type="ORF">DU39_15005</name>
    <name evidence="1" type="ORF">DU40_17660</name>
    <name evidence="7" type="ORF">DU41_07795</name>
    <name evidence="16" type="ORF">DU42_03365</name>
    <name evidence="10" type="ORF">DU46_06495</name>
    <name evidence="4" type="ORF">DU49_09065</name>
    <name evidence="21" type="ORF">DU50_19430</name>
    <name evidence="15" type="ORF">DU51_09655</name>
    <name evidence="19" type="ORF">DU54_15445</name>
    <name evidence="12" type="ORF">DU57_06520</name>
    <name evidence="13" type="ORF">DU59_07205</name>
    <name evidence="17" type="ORF">DU60_08805</name>
    <name evidence="11" type="ORF">DU61_09980</name>
    <name evidence="14" type="ORF">DU62_13545</name>
    <name evidence="20" type="ORF">DU71_06185</name>
    <name evidence="22" type="ORF">DU72_19235</name>
    <name evidence="25" type="ORF">DU73_20025</name>
    <name evidence="26" type="ORF">DU75_19905</name>
    <name evidence="24" type="ORF">DU76_19220</name>
    <name evidence="28" type="ORF">DU77_16285</name>
    <name evidence="29" type="ORF">DU78_01100</name>
    <name evidence="31" type="ORF">DU79_19665</name>
    <name evidence="35" type="ORF">DU81_16605</name>
    <name evidence="30" type="ORF">DU82_15985</name>
    <name evidence="34" type="ORF">DU83_16000</name>
    <name evidence="33" type="ORF">DU84_16100</name>
    <name evidence="23" type="ORF">DU85_02640</name>
    <name evidence="27" type="ORF">DU86_18690</name>
    <name evidence="32" type="ORF">DU88_15590</name>
</gene>
<dbReference type="Proteomes" id="UP000033878">
    <property type="component" value="Unassembled WGS sequence"/>
</dbReference>
<evidence type="ECO:0000313" key="53">
    <source>
        <dbReference type="Proteomes" id="UP000034409"/>
    </source>
</evidence>
<dbReference type="EMBL" id="JJQI01000026">
    <property type="protein sequence ID" value="KKH41925.1"/>
    <property type="molecule type" value="Genomic_DNA"/>
</dbReference>
<dbReference type="Proteomes" id="UP000034387">
    <property type="component" value="Unassembled WGS sequence"/>
</dbReference>
<dbReference type="Proteomes" id="UP000034667">
    <property type="component" value="Unassembled WGS sequence"/>
</dbReference>
<evidence type="ECO:0000313" key="23">
    <source>
        <dbReference type="EMBL" id="KKH51184.1"/>
    </source>
</evidence>
<dbReference type="EMBL" id="JJPG01000106">
    <property type="protein sequence ID" value="KKG50512.1"/>
    <property type="molecule type" value="Genomic_DNA"/>
</dbReference>
<evidence type="ECO:0000313" key="13">
    <source>
        <dbReference type="EMBL" id="KKG94524.1"/>
    </source>
</evidence>
<evidence type="ECO:0000313" key="50">
    <source>
        <dbReference type="Proteomes" id="UP000034259"/>
    </source>
</evidence>
<dbReference type="Proteomes" id="UP000034937">
    <property type="component" value="Unassembled WGS sequence"/>
</dbReference>
<evidence type="ECO:0000313" key="51">
    <source>
        <dbReference type="Proteomes" id="UP000034338"/>
    </source>
</evidence>
<dbReference type="Proteomes" id="UP000034142">
    <property type="component" value="Unassembled WGS sequence"/>
</dbReference>
<dbReference type="EMBL" id="JJPN01000150">
    <property type="protein sequence ID" value="KKG68803.1"/>
    <property type="molecule type" value="Genomic_DNA"/>
</dbReference>
<evidence type="ECO:0000313" key="33">
    <source>
        <dbReference type="EMBL" id="KKH99082.1"/>
    </source>
</evidence>
<evidence type="ECO:0000313" key="3">
    <source>
        <dbReference type="EMBL" id="KKG13624.1"/>
    </source>
</evidence>
<dbReference type="Proteomes" id="UP000034758">
    <property type="component" value="Unassembled WGS sequence"/>
</dbReference>
<dbReference type="EMBL" id="JJQP01000321">
    <property type="protein sequence ID" value="KKH60075.1"/>
    <property type="molecule type" value="Genomic_DNA"/>
</dbReference>
<evidence type="ECO:0000313" key="28">
    <source>
        <dbReference type="EMBL" id="KKH76843.1"/>
    </source>
</evidence>
<dbReference type="EMBL" id="JJPR01000016">
    <property type="protein sequence ID" value="KKG90029.1"/>
    <property type="molecule type" value="Genomic_DNA"/>
</dbReference>
<dbReference type="Proteomes" id="UP000034925">
    <property type="component" value="Unassembled WGS sequence"/>
</dbReference>
<dbReference type="EMBL" id="JJPD01000179">
    <property type="protein sequence ID" value="KKG37358.1"/>
    <property type="molecule type" value="Genomic_DNA"/>
</dbReference>
<dbReference type="Proteomes" id="UP000034577">
    <property type="component" value="Unassembled WGS sequence"/>
</dbReference>
<dbReference type="EMBL" id="JJPZ01000163">
    <property type="protein sequence ID" value="KKH05999.1"/>
    <property type="molecule type" value="Genomic_DNA"/>
</dbReference>
<evidence type="ECO:0000313" key="36">
    <source>
        <dbReference type="Proteomes" id="UP000033814"/>
    </source>
</evidence>
<evidence type="ECO:0000313" key="40">
    <source>
        <dbReference type="Proteomes" id="UP000033889"/>
    </source>
</evidence>
<organism evidence="4 38">
    <name type="scientific">Methanosarcina mazei</name>
    <name type="common">Methanosarcina frisia</name>
    <dbReference type="NCBI Taxonomy" id="2209"/>
    <lineage>
        <taxon>Archaea</taxon>
        <taxon>Methanobacteriati</taxon>
        <taxon>Methanobacteriota</taxon>
        <taxon>Stenosarchaea group</taxon>
        <taxon>Methanomicrobia</taxon>
        <taxon>Methanosarcinales</taxon>
        <taxon>Methanosarcinaceae</taxon>
        <taxon>Methanosarcina</taxon>
    </lineage>
</organism>
<evidence type="ECO:0000313" key="49">
    <source>
        <dbReference type="Proteomes" id="UP000034243"/>
    </source>
</evidence>
<evidence type="ECO:0000313" key="69">
    <source>
        <dbReference type="Proteomes" id="UP000034950"/>
    </source>
</evidence>
<evidence type="ECO:0000313" key="59">
    <source>
        <dbReference type="Proteomes" id="UP000034672"/>
    </source>
</evidence>
<dbReference type="Proteomes" id="UP000034547">
    <property type="component" value="Unassembled WGS sequence"/>
</dbReference>
<evidence type="ECO:0000313" key="10">
    <source>
        <dbReference type="EMBL" id="KKG68803.1"/>
    </source>
</evidence>
<evidence type="ECO:0000313" key="52">
    <source>
        <dbReference type="Proteomes" id="UP000034387"/>
    </source>
</evidence>
<evidence type="ECO:0000313" key="38">
    <source>
        <dbReference type="Proteomes" id="UP000033878"/>
    </source>
</evidence>
<dbReference type="EMBL" id="JJPS01000019">
    <property type="protein sequence ID" value="KKG94524.1"/>
    <property type="molecule type" value="Genomic_DNA"/>
</dbReference>
<evidence type="ECO:0000313" key="66">
    <source>
        <dbReference type="Proteomes" id="UP000034925"/>
    </source>
</evidence>
<dbReference type="Proteomes" id="UP000034047">
    <property type="component" value="Unassembled WGS sequence"/>
</dbReference>
<evidence type="ECO:0000313" key="6">
    <source>
        <dbReference type="EMBL" id="KKG46091.1"/>
    </source>
</evidence>
<evidence type="ECO:0000313" key="16">
    <source>
        <dbReference type="EMBL" id="KKH10316.1"/>
    </source>
</evidence>
<evidence type="ECO:0000313" key="8">
    <source>
        <dbReference type="EMBL" id="KKG49365.1"/>
    </source>
</evidence>
<accession>A0A0F8DRN7</accession>
<evidence type="ECO:0000313" key="12">
    <source>
        <dbReference type="EMBL" id="KKG90029.1"/>
    </source>
</evidence>
<dbReference type="Proteomes" id="UP000034409">
    <property type="component" value="Unassembled WGS sequence"/>
</dbReference>
<dbReference type="EMBL" id="JJQK01000179">
    <property type="protein sequence ID" value="KKH48948.1"/>
    <property type="molecule type" value="Genomic_DNA"/>
</dbReference>
<dbReference type="Proteomes" id="UP000034259">
    <property type="component" value="Unassembled WGS sequence"/>
</dbReference>
<dbReference type="EMBL" id="JJQV01000019">
    <property type="protein sequence ID" value="KKH86038.1"/>
    <property type="molecule type" value="Genomic_DNA"/>
</dbReference>
<sequence length="59" mass="6652">MTFFGDFYSKAGPIKGFKLLLPFRMHSAEMCDLNNKDKSKIMVIRGPVYLTGSSDKMGM</sequence>
<dbReference type="EMBL" id="JJQM01000021">
    <property type="protein sequence ID" value="KKH58371.1"/>
    <property type="molecule type" value="Genomic_DNA"/>
</dbReference>
<evidence type="ECO:0000313" key="46">
    <source>
        <dbReference type="Proteomes" id="UP000034151"/>
    </source>
</evidence>
<evidence type="ECO:0000313" key="4">
    <source>
        <dbReference type="EMBL" id="KKG30251.1"/>
    </source>
</evidence>
<evidence type="ECO:0000313" key="24">
    <source>
        <dbReference type="EMBL" id="KKH58371.1"/>
    </source>
</evidence>
<evidence type="ECO:0000313" key="1">
    <source>
        <dbReference type="EMBL" id="KKG01627.1"/>
    </source>
</evidence>
<dbReference type="EMBL" id="JJQR01000104">
    <property type="protein sequence ID" value="KKH73890.1"/>
    <property type="molecule type" value="Genomic_DNA"/>
</dbReference>
<dbReference type="EMBL" id="JJQE01000052">
    <property type="protein sequence ID" value="KKH30292.1"/>
    <property type="molecule type" value="Genomic_DNA"/>
</dbReference>
<dbReference type="EMBL" id="JJPY01000078">
    <property type="protein sequence ID" value="KKH07891.1"/>
    <property type="molecule type" value="Genomic_DNA"/>
</dbReference>
<evidence type="ECO:0000313" key="22">
    <source>
        <dbReference type="EMBL" id="KKH48948.1"/>
    </source>
</evidence>
<evidence type="ECO:0000313" key="18">
    <source>
        <dbReference type="EMBL" id="KKH35026.1"/>
    </source>
</evidence>
<evidence type="ECO:0000313" key="62">
    <source>
        <dbReference type="Proteomes" id="UP000034820"/>
    </source>
</evidence>
<dbReference type="EMBL" id="JJQS01000042">
    <property type="protein sequence ID" value="KKH76843.1"/>
    <property type="molecule type" value="Genomic_DNA"/>
</dbReference>
<dbReference type="Proteomes" id="UP000033864">
    <property type="component" value="Unassembled WGS sequence"/>
</dbReference>
<dbReference type="Proteomes" id="UP000034820">
    <property type="component" value="Unassembled WGS sequence"/>
</dbReference>
<evidence type="ECO:0000313" key="17">
    <source>
        <dbReference type="EMBL" id="KKH30292.1"/>
    </source>
</evidence>
<dbReference type="Proteomes" id="UP000034672">
    <property type="component" value="Unassembled WGS sequence"/>
</dbReference>
<evidence type="ECO:0000313" key="44">
    <source>
        <dbReference type="Proteomes" id="UP000034074"/>
    </source>
</evidence>
<evidence type="ECO:0000313" key="47">
    <source>
        <dbReference type="Proteomes" id="UP000034195"/>
    </source>
</evidence>
<evidence type="ECO:0000313" key="35">
    <source>
        <dbReference type="EMBL" id="KKI06191.1"/>
    </source>
</evidence>
<comment type="caution">
    <text evidence="4">The sequence shown here is derived from an EMBL/GenBank/DDBJ whole genome shotgun (WGS) entry which is preliminary data.</text>
</comment>
<dbReference type="EMBL" id="JJQH01000065">
    <property type="protein sequence ID" value="KKH42176.1"/>
    <property type="molecule type" value="Genomic_DNA"/>
</dbReference>
<evidence type="ECO:0000313" key="9">
    <source>
        <dbReference type="EMBL" id="KKG50512.1"/>
    </source>
</evidence>
<dbReference type="Proteomes" id="UP000034872">
    <property type="component" value="Unassembled WGS sequence"/>
</dbReference>
<dbReference type="EMBL" id="JJPF01000020">
    <property type="protein sequence ID" value="KKG46091.1"/>
    <property type="molecule type" value="Genomic_DNA"/>
</dbReference>
<dbReference type="Proteomes" id="UP000034195">
    <property type="component" value="Unassembled WGS sequence"/>
</dbReference>
<dbReference type="Proteomes" id="UP000034692">
    <property type="component" value="Unassembled WGS sequence"/>
</dbReference>
<dbReference type="Proteomes" id="UP000034842">
    <property type="component" value="Unassembled WGS sequence"/>
</dbReference>
<dbReference type="AlphaFoldDB" id="A0A0F8DRN7"/>
<evidence type="ECO:0000313" key="55">
    <source>
        <dbReference type="Proteomes" id="UP000034577"/>
    </source>
</evidence>
<protein>
    <submittedName>
        <fullName evidence="4">Uncharacterized protein</fullName>
    </submittedName>
</protein>
<dbReference type="Proteomes" id="UP000033814">
    <property type="component" value="Unassembled WGS sequence"/>
</dbReference>
<dbReference type="Proteomes" id="UP000034668">
    <property type="component" value="Unassembled WGS sequence"/>
</dbReference>
<dbReference type="EMBL" id="JJQT01000153">
    <property type="protein sequence ID" value="KKH76925.1"/>
    <property type="molecule type" value="Genomic_DNA"/>
</dbReference>
<dbReference type="Proteomes" id="UP000034338">
    <property type="component" value="Unassembled WGS sequence"/>
</dbReference>
<evidence type="ECO:0000313" key="5">
    <source>
        <dbReference type="EMBL" id="KKG37358.1"/>
    </source>
</evidence>
<dbReference type="Proteomes" id="UP000033885">
    <property type="component" value="Unassembled WGS sequence"/>
</dbReference>
<dbReference type="Proteomes" id="UP000034074">
    <property type="component" value="Unassembled WGS sequence"/>
</dbReference>
<dbReference type="Proteomes" id="UP000034950">
    <property type="component" value="Unassembled WGS sequence"/>
</dbReference>
<evidence type="ECO:0000313" key="32">
    <source>
        <dbReference type="EMBL" id="KKH87596.1"/>
    </source>
</evidence>
<dbReference type="Proteomes" id="UP000034944">
    <property type="component" value="Unassembled WGS sequence"/>
</dbReference>
<evidence type="ECO:0000313" key="63">
    <source>
        <dbReference type="Proteomes" id="UP000034842"/>
    </source>
</evidence>
<evidence type="ECO:0000313" key="58">
    <source>
        <dbReference type="Proteomes" id="UP000034668"/>
    </source>
</evidence>
<evidence type="ECO:0000313" key="48">
    <source>
        <dbReference type="Proteomes" id="UP000034232"/>
    </source>
</evidence>
<evidence type="ECO:0000313" key="54">
    <source>
        <dbReference type="Proteomes" id="UP000034547"/>
    </source>
</evidence>
<dbReference type="EMBL" id="JJOR01000017">
    <property type="protein sequence ID" value="KKG08312.1"/>
    <property type="molecule type" value="Genomic_DNA"/>
</dbReference>
<dbReference type="EMBL" id="JJOU01000117">
    <property type="protein sequence ID" value="KKG13624.1"/>
    <property type="molecule type" value="Genomic_DNA"/>
</dbReference>
<evidence type="ECO:0000313" key="25">
    <source>
        <dbReference type="EMBL" id="KKH60075.1"/>
    </source>
</evidence>
<evidence type="ECO:0000313" key="60">
    <source>
        <dbReference type="Proteomes" id="UP000034692"/>
    </source>
</evidence>
<name>A0A0F8DRN7_METMZ</name>
<dbReference type="Proteomes" id="UP000034243">
    <property type="component" value="Unassembled WGS sequence"/>
</dbReference>
<evidence type="ECO:0000313" key="29">
    <source>
        <dbReference type="EMBL" id="KKH76925.1"/>
    </source>
</evidence>
<evidence type="ECO:0000313" key="45">
    <source>
        <dbReference type="Proteomes" id="UP000034142"/>
    </source>
</evidence>
<dbReference type="EMBL" id="JJQX01000258">
    <property type="protein sequence ID" value="KKH87583.1"/>
    <property type="molecule type" value="Genomic_DNA"/>
</dbReference>
<dbReference type="EMBL" id="JJRB01000015">
    <property type="protein sequence ID" value="KKI06174.1"/>
    <property type="molecule type" value="Genomic_DNA"/>
</dbReference>
<dbReference type="EMBL" id="JJPX01000081">
    <property type="protein sequence ID" value="KKH10316.1"/>
    <property type="molecule type" value="Genomic_DNA"/>
</dbReference>
<evidence type="ECO:0000313" key="20">
    <source>
        <dbReference type="EMBL" id="KKH41925.1"/>
    </source>
</evidence>
<evidence type="ECO:0000313" key="19">
    <source>
        <dbReference type="EMBL" id="KKH35072.1"/>
    </source>
</evidence>
<dbReference type="EMBL" id="JJPE01000043">
    <property type="protein sequence ID" value="KKG46456.1"/>
    <property type="molecule type" value="Genomic_DNA"/>
</dbReference>
<dbReference type="EMBL" id="JJRA01000018">
    <property type="protein sequence ID" value="KKI06191.1"/>
    <property type="molecule type" value="Genomic_DNA"/>
</dbReference>
<dbReference type="Proteomes" id="UP000034151">
    <property type="component" value="Unassembled WGS sequence"/>
</dbReference>
<evidence type="ECO:0000313" key="2">
    <source>
        <dbReference type="EMBL" id="KKG08312.1"/>
    </source>
</evidence>
<evidence type="ECO:0000313" key="37">
    <source>
        <dbReference type="Proteomes" id="UP000033864"/>
    </source>
</evidence>
<evidence type="ECO:0000313" key="27">
    <source>
        <dbReference type="EMBL" id="KKH73890.1"/>
    </source>
</evidence>
<proteinExistence type="predicted"/>
<evidence type="ECO:0000313" key="34">
    <source>
        <dbReference type="EMBL" id="KKI06174.1"/>
    </source>
</evidence>
<dbReference type="Proteomes" id="UP000033889">
    <property type="component" value="Unassembled WGS sequence"/>
</dbReference>
<dbReference type="EMBL" id="JJQO01000299">
    <property type="protein sequence ID" value="KKH60241.1"/>
    <property type="molecule type" value="Genomic_DNA"/>
</dbReference>
<dbReference type="PATRIC" id="fig|2209.39.peg.3279"/>
<evidence type="ECO:0000313" key="56">
    <source>
        <dbReference type="Proteomes" id="UP000034597"/>
    </source>
</evidence>
<dbReference type="Proteomes" id="UP000034232">
    <property type="component" value="Unassembled WGS sequence"/>
</dbReference>
<evidence type="ECO:0000313" key="42">
    <source>
        <dbReference type="Proteomes" id="UP000034040"/>
    </source>
</evidence>
<dbReference type="Proteomes" id="UP000034040">
    <property type="component" value="Unassembled WGS sequence"/>
</dbReference>
<evidence type="ECO:0000313" key="31">
    <source>
        <dbReference type="EMBL" id="KKH87583.1"/>
    </source>
</evidence>
<reference evidence="36 37" key="1">
    <citation type="journal article" date="2015" name="ISME J.">
        <title>Genomic and phenotypic differentiation among Methanosarcina mazei populations from Columbia River sediment.</title>
        <authorList>
            <person name="Youngblut N.D."/>
            <person name="Wirth J.S."/>
            <person name="Henriksen J.R."/>
            <person name="Smith M."/>
            <person name="Simon H."/>
            <person name="Metcalf W.W."/>
            <person name="Whitaker R.J."/>
        </authorList>
    </citation>
    <scope>NUCLEOTIDE SEQUENCE [LARGE SCALE GENOMIC DNA]</scope>
    <source>
        <strain evidence="17 65">1.F.M.0.5</strain>
        <strain evidence="18 51">1.H.A.0.1</strain>
        <strain evidence="19 61">1.H.A.1A.1</strain>
        <strain evidence="21 41">1.H.A.1A.3</strain>
        <strain evidence="20 59">1.H.A.1A.4</strain>
        <strain evidence="23 37">1.H.A.1A.6</strain>
        <strain evidence="22 50">1.H.A.2.1</strain>
        <strain evidence="24 48">1.H.A.2.3</strain>
        <strain evidence="26 60">1.H.A.2.7</strain>
        <strain evidence="25">1.H.A.2.8</strain>
        <strain evidence="27 66">1.H.M.1A.1</strain>
        <strain evidence="28 42">1.H.M.1A.2</strain>
        <strain evidence="29 63">1.H.M.1A.3</strain>
        <strain evidence="30 36">1.H.M.2.2</strain>
        <strain evidence="32 67">1.H.M.2.3</strain>
        <strain evidence="31 58">1.H.M.2.4</strain>
        <strain evidence="33 64">1.H.T.2.1</strain>
        <strain evidence="35 39">1.H.T.2.3</strain>
        <strain evidence="34 54">1.H.T.2.5</strain>
        <strain evidence="2 45">2.F.A.2.3</strain>
        <strain evidence="1 56">2.F.T.0.2</strain>
        <strain evidence="3 43">2.F.T.2.6</strain>
        <strain evidence="4 38">3.F.A.1A.3</strain>
        <strain evidence="5 55">3.F.A.2.12</strain>
        <strain evidence="7 57">3.F.A.2.3</strain>
        <strain evidence="6 46">3.F.A.2.5</strain>
        <strain evidence="9 47">3.F.A.2.6</strain>
        <strain evidence="8 49">3.F.A.2.7</strain>
        <strain evidence="10 44">3.H.A.1A.2</strain>
        <strain evidence="11 40">3.H.A.2.5</strain>
        <strain evidence="12 69">3.H.A.2.6</strain>
        <strain evidence="13 53">3.H.A.2.8</strain>
        <strain evidence="16 52">3.H.M.2.7</strain>
        <strain evidence="15 62">3.H.T.1A.1</strain>
        <strain evidence="14 68">3.H.T.1A.2</strain>
    </source>
</reference>
<dbReference type="Proteomes" id="UP000034597">
    <property type="component" value="Unassembled WGS sequence"/>
</dbReference>
<dbReference type="EMBL" id="JJQJ01000066">
    <property type="protein sequence ID" value="KKH51184.1"/>
    <property type="molecule type" value="Genomic_DNA"/>
</dbReference>
<dbReference type="EMBL" id="JJOT01000076">
    <property type="protein sequence ID" value="KKG01627.1"/>
    <property type="molecule type" value="Genomic_DNA"/>
</dbReference>
<dbReference type="EMBL" id="JJPH01000113">
    <property type="protein sequence ID" value="KKG49365.1"/>
    <property type="molecule type" value="Genomic_DNA"/>
</dbReference>
<evidence type="ECO:0000313" key="68">
    <source>
        <dbReference type="Proteomes" id="UP000034944"/>
    </source>
</evidence>
<evidence type="ECO:0000313" key="57">
    <source>
        <dbReference type="Proteomes" id="UP000034667"/>
    </source>
</evidence>
<evidence type="ECO:0000313" key="67">
    <source>
        <dbReference type="Proteomes" id="UP000034937"/>
    </source>
</evidence>
<dbReference type="EMBL" id="JJQW01000075">
    <property type="protein sequence ID" value="KKH87596.1"/>
    <property type="molecule type" value="Genomic_DNA"/>
</dbReference>
<dbReference type="EMBL" id="JJPQ01000134">
    <property type="protein sequence ID" value="KKG79289.1"/>
    <property type="molecule type" value="Genomic_DNA"/>
</dbReference>
<evidence type="ECO:0000313" key="30">
    <source>
        <dbReference type="EMBL" id="KKH86038.1"/>
    </source>
</evidence>
<evidence type="ECO:0000313" key="43">
    <source>
        <dbReference type="Proteomes" id="UP000034047"/>
    </source>
</evidence>
<evidence type="ECO:0000313" key="65">
    <source>
        <dbReference type="Proteomes" id="UP000034921"/>
    </source>
</evidence>
<evidence type="ECO:0000313" key="21">
    <source>
        <dbReference type="EMBL" id="KKH42176.1"/>
    </source>
</evidence>
<dbReference type="EMBL" id="JJQF01000001">
    <property type="protein sequence ID" value="KKH35026.1"/>
    <property type="molecule type" value="Genomic_DNA"/>
</dbReference>
<dbReference type="Proteomes" id="UP000034921">
    <property type="component" value="Unassembled WGS sequence"/>
</dbReference>
<evidence type="ECO:0000313" key="14">
    <source>
        <dbReference type="EMBL" id="KKH05999.1"/>
    </source>
</evidence>
<evidence type="ECO:0000313" key="64">
    <source>
        <dbReference type="Proteomes" id="UP000034872"/>
    </source>
</evidence>
<evidence type="ECO:0000313" key="7">
    <source>
        <dbReference type="EMBL" id="KKG46456.1"/>
    </source>
</evidence>
<evidence type="ECO:0000313" key="61">
    <source>
        <dbReference type="Proteomes" id="UP000034758"/>
    </source>
</evidence>
<evidence type="ECO:0000313" key="11">
    <source>
        <dbReference type="EMBL" id="KKG79289.1"/>
    </source>
</evidence>
<evidence type="ECO:0000313" key="41">
    <source>
        <dbReference type="Proteomes" id="UP000034021"/>
    </source>
</evidence>
<dbReference type="EMBL" id="JJQG01000144">
    <property type="protein sequence ID" value="KKH35072.1"/>
    <property type="molecule type" value="Genomic_DNA"/>
</dbReference>
<evidence type="ECO:0000313" key="39">
    <source>
        <dbReference type="Proteomes" id="UP000033885"/>
    </source>
</evidence>
<evidence type="ECO:0000313" key="26">
    <source>
        <dbReference type="EMBL" id="KKH60241.1"/>
    </source>
</evidence>